<dbReference type="EMBL" id="QYAC01000007">
    <property type="protein sequence ID" value="MBL3680266.1"/>
    <property type="molecule type" value="Genomic_DNA"/>
</dbReference>
<dbReference type="Pfam" id="PF00440">
    <property type="entry name" value="TetR_N"/>
    <property type="match status" value="1"/>
</dbReference>
<dbReference type="PANTHER" id="PTHR30055:SF238">
    <property type="entry name" value="MYCOFACTOCIN BIOSYNTHESIS TRANSCRIPTIONAL REGULATOR MFTR-RELATED"/>
    <property type="match status" value="1"/>
</dbReference>
<evidence type="ECO:0000256" key="4">
    <source>
        <dbReference type="PROSITE-ProRule" id="PRU00335"/>
    </source>
</evidence>
<dbReference type="InterPro" id="IPR009057">
    <property type="entry name" value="Homeodomain-like_sf"/>
</dbReference>
<dbReference type="PRINTS" id="PR00455">
    <property type="entry name" value="HTHTETR"/>
</dbReference>
<dbReference type="InterPro" id="IPR023851">
    <property type="entry name" value="Tscrpt_reg_TetR-type"/>
</dbReference>
<reference evidence="7 8" key="1">
    <citation type="submission" date="2018-09" db="EMBL/GenBank/DDBJ databases">
        <title>Comparative genomics of Leucobacter spp.</title>
        <authorList>
            <person name="Reis A.C."/>
            <person name="Kolvenbach B.A."/>
            <person name="Corvini P.F.X."/>
            <person name="Nunes O.C."/>
        </authorList>
    </citation>
    <scope>NUCLEOTIDE SEQUENCE [LARGE SCALE GENOMIC DNA]</scope>
    <source>
        <strain evidence="7 8">TAN 31504</strain>
    </source>
</reference>
<dbReference type="SUPFAM" id="SSF48498">
    <property type="entry name" value="Tetracyclin repressor-like, C-terminal domain"/>
    <property type="match status" value="1"/>
</dbReference>
<dbReference type="PROSITE" id="PS01081">
    <property type="entry name" value="HTH_TETR_1"/>
    <property type="match status" value="1"/>
</dbReference>
<dbReference type="NCBIfam" id="TIGR03968">
    <property type="entry name" value="mycofact_TetR"/>
    <property type="match status" value="1"/>
</dbReference>
<dbReference type="InterPro" id="IPR036271">
    <property type="entry name" value="Tet_transcr_reg_TetR-rel_C_sf"/>
</dbReference>
<comment type="caution">
    <text evidence="7">The sequence shown here is derived from an EMBL/GenBank/DDBJ whole genome shotgun (WGS) entry which is preliminary data.</text>
</comment>
<dbReference type="RefSeq" id="WP_202345535.1">
    <property type="nucleotide sequence ID" value="NZ_BAAAPI010000012.1"/>
</dbReference>
<organism evidence="7 8">
    <name type="scientific">Leucobacter chromiireducens subsp. solipictus</name>
    <dbReference type="NCBI Taxonomy" id="398235"/>
    <lineage>
        <taxon>Bacteria</taxon>
        <taxon>Bacillati</taxon>
        <taxon>Actinomycetota</taxon>
        <taxon>Actinomycetes</taxon>
        <taxon>Micrococcales</taxon>
        <taxon>Microbacteriaceae</taxon>
        <taxon>Leucobacter</taxon>
    </lineage>
</organism>
<gene>
    <name evidence="7" type="primary">mftR</name>
    <name evidence="7" type="ORF">D3230_13350</name>
</gene>
<dbReference type="SUPFAM" id="SSF46689">
    <property type="entry name" value="Homeodomain-like"/>
    <property type="match status" value="1"/>
</dbReference>
<keyword evidence="2 4" id="KW-0238">DNA-binding</keyword>
<dbReference type="PROSITE" id="PS50977">
    <property type="entry name" value="HTH_TETR_2"/>
    <property type="match status" value="1"/>
</dbReference>
<dbReference type="Gene3D" id="1.10.10.60">
    <property type="entry name" value="Homeodomain-like"/>
    <property type="match status" value="1"/>
</dbReference>
<proteinExistence type="predicted"/>
<evidence type="ECO:0000256" key="2">
    <source>
        <dbReference type="ARBA" id="ARBA00023125"/>
    </source>
</evidence>
<name>A0ABS1SK81_9MICO</name>
<dbReference type="InterPro" id="IPR041347">
    <property type="entry name" value="MftR_C"/>
</dbReference>
<dbReference type="Gene3D" id="1.10.357.10">
    <property type="entry name" value="Tetracycline Repressor, domain 2"/>
    <property type="match status" value="1"/>
</dbReference>
<evidence type="ECO:0000256" key="5">
    <source>
        <dbReference type="SAM" id="MobiDB-lite"/>
    </source>
</evidence>
<feature type="region of interest" description="Disordered" evidence="5">
    <location>
        <begin position="1"/>
        <end position="20"/>
    </location>
</feature>
<evidence type="ECO:0000313" key="8">
    <source>
        <dbReference type="Proteomes" id="UP001645859"/>
    </source>
</evidence>
<dbReference type="Proteomes" id="UP001645859">
    <property type="component" value="Unassembled WGS sequence"/>
</dbReference>
<evidence type="ECO:0000313" key="7">
    <source>
        <dbReference type="EMBL" id="MBL3680266.1"/>
    </source>
</evidence>
<keyword evidence="3" id="KW-0804">Transcription</keyword>
<feature type="domain" description="HTH tetR-type" evidence="6">
    <location>
        <begin position="21"/>
        <end position="81"/>
    </location>
</feature>
<evidence type="ECO:0000256" key="1">
    <source>
        <dbReference type="ARBA" id="ARBA00023015"/>
    </source>
</evidence>
<sequence length="220" mass="24069">MHHDHDTPASAPAPRIGRAPATTSRELSHIALALFLEQGFDATTIDDIARAAGIGRRTFFRYFASKNELPWGDFDELLTEFRHRLATTDRNVPMMRAIRQAVVAFNAFPPAETAAHRGRMWLLLNVPSLTAYSTIKYTAWREVIAEFVAERRGEAPNDLAPQAIAWVCLGLSLSAYEHWVADPASQLPELLEAAYASADSVFGLGEVPDPGAGVSPAASR</sequence>
<keyword evidence="8" id="KW-1185">Reference proteome</keyword>
<evidence type="ECO:0000259" key="6">
    <source>
        <dbReference type="PROSITE" id="PS50977"/>
    </source>
</evidence>
<dbReference type="PANTHER" id="PTHR30055">
    <property type="entry name" value="HTH-TYPE TRANSCRIPTIONAL REGULATOR RUTR"/>
    <property type="match status" value="1"/>
</dbReference>
<feature type="DNA-binding region" description="H-T-H motif" evidence="4">
    <location>
        <begin position="44"/>
        <end position="63"/>
    </location>
</feature>
<accession>A0ABS1SK81</accession>
<keyword evidence="1" id="KW-0805">Transcription regulation</keyword>
<evidence type="ECO:0000256" key="3">
    <source>
        <dbReference type="ARBA" id="ARBA00023163"/>
    </source>
</evidence>
<dbReference type="Pfam" id="PF17754">
    <property type="entry name" value="TetR_C_14"/>
    <property type="match status" value="1"/>
</dbReference>
<dbReference type="InterPro" id="IPR023772">
    <property type="entry name" value="DNA-bd_HTH_TetR-type_CS"/>
</dbReference>
<dbReference type="InterPro" id="IPR050109">
    <property type="entry name" value="HTH-type_TetR-like_transc_reg"/>
</dbReference>
<protein>
    <submittedName>
        <fullName evidence="7">Mycofactocin system transcriptional regulator</fullName>
    </submittedName>
</protein>
<dbReference type="InterPro" id="IPR001647">
    <property type="entry name" value="HTH_TetR"/>
</dbReference>